<feature type="repeat" description="WD" evidence="3">
    <location>
        <begin position="496"/>
        <end position="537"/>
    </location>
</feature>
<keyword evidence="2" id="KW-0677">Repeat</keyword>
<dbReference type="InterPro" id="IPR015943">
    <property type="entry name" value="WD40/YVTN_repeat-like_dom_sf"/>
</dbReference>
<feature type="compositionally biased region" description="Low complexity" evidence="4">
    <location>
        <begin position="368"/>
        <end position="391"/>
    </location>
</feature>
<dbReference type="AlphaFoldDB" id="R7RXW9"/>
<dbReference type="PROSITE" id="PS00678">
    <property type="entry name" value="WD_REPEATS_1"/>
    <property type="match status" value="1"/>
</dbReference>
<keyword evidence="1 3" id="KW-0853">WD repeat</keyword>
<gene>
    <name evidence="5" type="ORF">STEHIDRAFT_163124</name>
</gene>
<dbReference type="GeneID" id="18802232"/>
<dbReference type="Proteomes" id="UP000053927">
    <property type="component" value="Unassembled WGS sequence"/>
</dbReference>
<dbReference type="Gene3D" id="2.130.10.10">
    <property type="entry name" value="YVTN repeat-like/Quinoprotein amine dehydrogenase"/>
    <property type="match status" value="2"/>
</dbReference>
<dbReference type="InterPro" id="IPR036322">
    <property type="entry name" value="WD40_repeat_dom_sf"/>
</dbReference>
<dbReference type="PROSITE" id="PS50294">
    <property type="entry name" value="WD_REPEATS_REGION"/>
    <property type="match status" value="3"/>
</dbReference>
<feature type="region of interest" description="Disordered" evidence="4">
    <location>
        <begin position="1"/>
        <end position="39"/>
    </location>
</feature>
<dbReference type="SMART" id="SM00320">
    <property type="entry name" value="WD40"/>
    <property type="match status" value="4"/>
</dbReference>
<evidence type="ECO:0000256" key="4">
    <source>
        <dbReference type="SAM" id="MobiDB-lite"/>
    </source>
</evidence>
<accession>R7RXW9</accession>
<dbReference type="Pfam" id="PF00400">
    <property type="entry name" value="WD40"/>
    <property type="match status" value="3"/>
</dbReference>
<reference evidence="6" key="1">
    <citation type="journal article" date="2012" name="Science">
        <title>The Paleozoic origin of enzymatic lignin decomposition reconstructed from 31 fungal genomes.</title>
        <authorList>
            <person name="Floudas D."/>
            <person name="Binder M."/>
            <person name="Riley R."/>
            <person name="Barry K."/>
            <person name="Blanchette R.A."/>
            <person name="Henrissat B."/>
            <person name="Martinez A.T."/>
            <person name="Otillar R."/>
            <person name="Spatafora J.W."/>
            <person name="Yadav J.S."/>
            <person name="Aerts A."/>
            <person name="Benoit I."/>
            <person name="Boyd A."/>
            <person name="Carlson A."/>
            <person name="Copeland A."/>
            <person name="Coutinho P.M."/>
            <person name="de Vries R.P."/>
            <person name="Ferreira P."/>
            <person name="Findley K."/>
            <person name="Foster B."/>
            <person name="Gaskell J."/>
            <person name="Glotzer D."/>
            <person name="Gorecki P."/>
            <person name="Heitman J."/>
            <person name="Hesse C."/>
            <person name="Hori C."/>
            <person name="Igarashi K."/>
            <person name="Jurgens J.A."/>
            <person name="Kallen N."/>
            <person name="Kersten P."/>
            <person name="Kohler A."/>
            <person name="Kuees U."/>
            <person name="Kumar T.K.A."/>
            <person name="Kuo A."/>
            <person name="LaButti K."/>
            <person name="Larrondo L.F."/>
            <person name="Lindquist E."/>
            <person name="Ling A."/>
            <person name="Lombard V."/>
            <person name="Lucas S."/>
            <person name="Lundell T."/>
            <person name="Martin R."/>
            <person name="McLaughlin D.J."/>
            <person name="Morgenstern I."/>
            <person name="Morin E."/>
            <person name="Murat C."/>
            <person name="Nagy L.G."/>
            <person name="Nolan M."/>
            <person name="Ohm R.A."/>
            <person name="Patyshakuliyeva A."/>
            <person name="Rokas A."/>
            <person name="Ruiz-Duenas F.J."/>
            <person name="Sabat G."/>
            <person name="Salamov A."/>
            <person name="Samejima M."/>
            <person name="Schmutz J."/>
            <person name="Slot J.C."/>
            <person name="St John F."/>
            <person name="Stenlid J."/>
            <person name="Sun H."/>
            <person name="Sun S."/>
            <person name="Syed K."/>
            <person name="Tsang A."/>
            <person name="Wiebenga A."/>
            <person name="Young D."/>
            <person name="Pisabarro A."/>
            <person name="Eastwood D.C."/>
            <person name="Martin F."/>
            <person name="Cullen D."/>
            <person name="Grigoriev I.V."/>
            <person name="Hibbett D.S."/>
        </authorList>
    </citation>
    <scope>NUCLEOTIDE SEQUENCE [LARGE SCALE GENOMIC DNA]</scope>
    <source>
        <strain evidence="6">FP-91666</strain>
    </source>
</reference>
<dbReference type="PROSITE" id="PS50082">
    <property type="entry name" value="WD_REPEATS_2"/>
    <property type="match status" value="3"/>
</dbReference>
<dbReference type="CDD" id="cd00200">
    <property type="entry name" value="WD40"/>
    <property type="match status" value="1"/>
</dbReference>
<name>R7RXW9_STEHR</name>
<feature type="region of interest" description="Disordered" evidence="4">
    <location>
        <begin position="356"/>
        <end position="392"/>
    </location>
</feature>
<dbReference type="SUPFAM" id="SSF50978">
    <property type="entry name" value="WD40 repeat-like"/>
    <property type="match status" value="1"/>
</dbReference>
<evidence type="ECO:0000256" key="2">
    <source>
        <dbReference type="ARBA" id="ARBA00022737"/>
    </source>
</evidence>
<dbReference type="InterPro" id="IPR001680">
    <property type="entry name" value="WD40_rpt"/>
</dbReference>
<dbReference type="KEGG" id="shs:STEHIDRAFT_163124"/>
<evidence type="ECO:0000313" key="5">
    <source>
        <dbReference type="EMBL" id="EIM80256.1"/>
    </source>
</evidence>
<feature type="repeat" description="WD" evidence="3">
    <location>
        <begin position="454"/>
        <end position="495"/>
    </location>
</feature>
<feature type="compositionally biased region" description="Basic and acidic residues" evidence="4">
    <location>
        <begin position="1"/>
        <end position="12"/>
    </location>
</feature>
<dbReference type="OrthoDB" id="6262491at2759"/>
<dbReference type="eggNOG" id="KOG0266">
    <property type="taxonomic scope" value="Eukaryota"/>
</dbReference>
<dbReference type="RefSeq" id="XP_007310850.1">
    <property type="nucleotide sequence ID" value="XM_007310788.1"/>
</dbReference>
<protein>
    <submittedName>
        <fullName evidence="5">WD40 repeat-like protein</fullName>
    </submittedName>
</protein>
<organism evidence="5 6">
    <name type="scientific">Stereum hirsutum (strain FP-91666)</name>
    <name type="common">White-rot fungus</name>
    <dbReference type="NCBI Taxonomy" id="721885"/>
    <lineage>
        <taxon>Eukaryota</taxon>
        <taxon>Fungi</taxon>
        <taxon>Dikarya</taxon>
        <taxon>Basidiomycota</taxon>
        <taxon>Agaricomycotina</taxon>
        <taxon>Agaricomycetes</taxon>
        <taxon>Russulales</taxon>
        <taxon>Stereaceae</taxon>
        <taxon>Stereum</taxon>
    </lineage>
</organism>
<evidence type="ECO:0000256" key="1">
    <source>
        <dbReference type="ARBA" id="ARBA00022574"/>
    </source>
</evidence>
<dbReference type="PANTHER" id="PTHR19848">
    <property type="entry name" value="WD40 REPEAT PROTEIN"/>
    <property type="match status" value="1"/>
</dbReference>
<proteinExistence type="predicted"/>
<evidence type="ECO:0000256" key="3">
    <source>
        <dbReference type="PROSITE-ProRule" id="PRU00221"/>
    </source>
</evidence>
<dbReference type="EMBL" id="JH687399">
    <property type="protein sequence ID" value="EIM80256.1"/>
    <property type="molecule type" value="Genomic_DNA"/>
</dbReference>
<sequence>MPGNPRRTESRPSGKNLSSPFPCRPRRSKVGGVVETGEEMMQRWNENPRRIRRWIGNHQESVLRKHVENKPQNLHKRLAPKRTKQIRSKNARDMAKAHHPELKAKWVDLHQQFKDGMIPKSEMLAEYNKAVTVLLEDERWKTHYTAMASRQEPTQKPSASASTETNAYSVFALPHIVRSIPSFSMSTATEANTMQDQHNEPEAHWEYERRGEFVDSYLGIQQGGPNLGESTLIPPQTTGARWSTIPSRYRLARAPQPTSYALQQTPFHDASLQPIGMDVDTSCNYPSYWPSNYATTPRTVETFQLHQTFPDLTNGHAYNAISSSMAHSLGIHPPPPTQPSCVQPSTYTAPPLPEVAVNSCADQNDPPHTIVSHISSSTDSSSTSSTTAVATPRDRFKDWSPAGDWHLQKAFRGHTDLVFGLAFSHNGKLLASGSRDCTLRVWNVETGETVLGPLKGHTGAVFCVAFSLDDRRIVSGSLDCSFRIWDVQTGKQLLESEEHKTPVCSVAFSSDSSRVAFSDDDFHILIWDVDSKRRIRLLNRPGHFTFDLHFSADDRFIAAIGNNSLSIWDLDSGEWVPTSRQARSFGDLVWFGENTLCIRIGGEIRRWFDRERIILDGNLVLSPDRKCIAAGIESLNIYLYSRDPSPEELASMDDIEDDFLRFILVEDDPETDPESDFESDSQSEYDA</sequence>
<dbReference type="InterPro" id="IPR019775">
    <property type="entry name" value="WD40_repeat_CS"/>
</dbReference>
<feature type="repeat" description="WD" evidence="3">
    <location>
        <begin position="411"/>
        <end position="452"/>
    </location>
</feature>
<dbReference type="PANTHER" id="PTHR19848:SF8">
    <property type="entry name" value="F-BOX AND WD REPEAT DOMAIN CONTAINING 7"/>
    <property type="match status" value="1"/>
</dbReference>
<feature type="region of interest" description="Disordered" evidence="4">
    <location>
        <begin position="668"/>
        <end position="687"/>
    </location>
</feature>
<keyword evidence="6" id="KW-1185">Reference proteome</keyword>
<evidence type="ECO:0000313" key="6">
    <source>
        <dbReference type="Proteomes" id="UP000053927"/>
    </source>
</evidence>